<dbReference type="AlphaFoldDB" id="A0A8K0DKD2"/>
<dbReference type="EMBL" id="VOIH02000012">
    <property type="protein sequence ID" value="KAF3432036.1"/>
    <property type="molecule type" value="Genomic_DNA"/>
</dbReference>
<dbReference type="GO" id="GO:0016747">
    <property type="term" value="F:acyltransferase activity, transferring groups other than amino-acyl groups"/>
    <property type="evidence" value="ECO:0007669"/>
    <property type="project" value="TreeGrafter"/>
</dbReference>
<dbReference type="Pfam" id="PF02458">
    <property type="entry name" value="Transferase"/>
    <property type="match status" value="1"/>
</dbReference>
<keyword evidence="3" id="KW-1185">Reference proteome</keyword>
<protein>
    <submittedName>
        <fullName evidence="2">Uncharacterized protein</fullName>
    </submittedName>
</protein>
<proteinExistence type="inferred from homology"/>
<comment type="caution">
    <text evidence="2">The sequence shown here is derived from an EMBL/GenBank/DDBJ whole genome shotgun (WGS) entry which is preliminary data.</text>
</comment>
<organism evidence="2 3">
    <name type="scientific">Rhamnella rubrinervis</name>
    <dbReference type="NCBI Taxonomy" id="2594499"/>
    <lineage>
        <taxon>Eukaryota</taxon>
        <taxon>Viridiplantae</taxon>
        <taxon>Streptophyta</taxon>
        <taxon>Embryophyta</taxon>
        <taxon>Tracheophyta</taxon>
        <taxon>Spermatophyta</taxon>
        <taxon>Magnoliopsida</taxon>
        <taxon>eudicotyledons</taxon>
        <taxon>Gunneridae</taxon>
        <taxon>Pentapetalae</taxon>
        <taxon>rosids</taxon>
        <taxon>fabids</taxon>
        <taxon>Rosales</taxon>
        <taxon>Rhamnaceae</taxon>
        <taxon>rhamnoid group</taxon>
        <taxon>Rhamneae</taxon>
        <taxon>Rhamnella</taxon>
    </lineage>
</organism>
<dbReference type="InterPro" id="IPR050317">
    <property type="entry name" value="Plant_Fungal_Acyltransferase"/>
</dbReference>
<dbReference type="PANTHER" id="PTHR31642:SF289">
    <property type="entry name" value="SPERMIDINE HYDROXYCINNAMOYL TRANSFERASE"/>
    <property type="match status" value="1"/>
</dbReference>
<dbReference type="PANTHER" id="PTHR31642">
    <property type="entry name" value="TRICHOTHECENE 3-O-ACETYLTRANSFERASE"/>
    <property type="match status" value="1"/>
</dbReference>
<reference evidence="2" key="1">
    <citation type="submission" date="2020-03" db="EMBL/GenBank/DDBJ databases">
        <title>A high-quality chromosome-level genome assembly of a woody plant with both climbing and erect habits, Rhamnella rubrinervis.</title>
        <authorList>
            <person name="Lu Z."/>
            <person name="Yang Y."/>
            <person name="Zhu X."/>
            <person name="Sun Y."/>
        </authorList>
    </citation>
    <scope>NUCLEOTIDE SEQUENCE</scope>
    <source>
        <strain evidence="2">BYM</strain>
        <tissue evidence="2">Leaf</tissue>
    </source>
</reference>
<gene>
    <name evidence="2" type="ORF">FNV43_RR26775</name>
</gene>
<name>A0A8K0DKD2_9ROSA</name>
<comment type="similarity">
    <text evidence="1">Belongs to the plant acyltransferase family.</text>
</comment>
<accession>A0A8K0DKD2</accession>
<evidence type="ECO:0000313" key="3">
    <source>
        <dbReference type="Proteomes" id="UP000796880"/>
    </source>
</evidence>
<dbReference type="Proteomes" id="UP000796880">
    <property type="component" value="Unassembled WGS sequence"/>
</dbReference>
<dbReference type="InterPro" id="IPR023213">
    <property type="entry name" value="CAT-like_dom_sf"/>
</dbReference>
<dbReference type="Gene3D" id="3.30.559.10">
    <property type="entry name" value="Chloramphenicol acetyltransferase-like domain"/>
    <property type="match status" value="2"/>
</dbReference>
<evidence type="ECO:0000313" key="2">
    <source>
        <dbReference type="EMBL" id="KAF3432036.1"/>
    </source>
</evidence>
<evidence type="ECO:0000256" key="1">
    <source>
        <dbReference type="ARBA" id="ARBA00009861"/>
    </source>
</evidence>
<sequence>MANIKSFNIVLPFGPTPNTKFLLSDVDQIKLWNHVSLLYIYKPQNSISSDNSLVPVIEIMRNSLSQALDFYYPLAGRLHWSEGDRLELDCKPKGVQLLVADSEATLDDLGDFAPTKALKDLVPNVNYGSAIEEMPLLVVQITRFRCGGLGLGVALCRAMLDGNATFGFINSWAKLARGEKLDLVPFHDRNVLKPSGKLLKPCFDHIEFKQLPTSKAEFNKESSIVMLKVTKEQVEKLKQMANQFYKEDQNIGQQRPFSRFEVLAGHIWRCACKARYKGNSHQPTKVSIIIDCRSRLKPPLPVGYFGNATLPTVTPLCLFADLIFKPLSYAAGKIRRAIDDMTDEYIRSAISFIASQRDMNLLRTSYQTPDSNEGSHVLGNPNLNIVSWMNMPIEGADFGFGKPSFLGPGSIISEGKAFIVSSCDDDGSLNVPFRLNAAHMDAFKKFFYEDIHEVPFHFSKV</sequence>
<dbReference type="OrthoDB" id="671439at2759"/>